<name>A0A0C3PYY8_9AGAM</name>
<protein>
    <submittedName>
        <fullName evidence="2">Uncharacterized protein</fullName>
    </submittedName>
</protein>
<evidence type="ECO:0000313" key="3">
    <source>
        <dbReference type="Proteomes" id="UP000054248"/>
    </source>
</evidence>
<accession>A0A0C3PYY8</accession>
<reference evidence="2 3" key="1">
    <citation type="submission" date="2014-04" db="EMBL/GenBank/DDBJ databases">
        <authorList>
            <consortium name="DOE Joint Genome Institute"/>
            <person name="Kuo A."/>
            <person name="Girlanda M."/>
            <person name="Perotto S."/>
            <person name="Kohler A."/>
            <person name="Nagy L.G."/>
            <person name="Floudas D."/>
            <person name="Copeland A."/>
            <person name="Barry K.W."/>
            <person name="Cichocki N."/>
            <person name="Veneault-Fourrey C."/>
            <person name="LaButti K."/>
            <person name="Lindquist E.A."/>
            <person name="Lipzen A."/>
            <person name="Lundell T."/>
            <person name="Morin E."/>
            <person name="Murat C."/>
            <person name="Sun H."/>
            <person name="Tunlid A."/>
            <person name="Henrissat B."/>
            <person name="Grigoriev I.V."/>
            <person name="Hibbett D.S."/>
            <person name="Martin F."/>
            <person name="Nordberg H.P."/>
            <person name="Cantor M.N."/>
            <person name="Hua S.X."/>
        </authorList>
    </citation>
    <scope>NUCLEOTIDE SEQUENCE [LARGE SCALE GENOMIC DNA]</scope>
    <source>
        <strain evidence="2 3">MUT 4182</strain>
    </source>
</reference>
<reference evidence="3" key="2">
    <citation type="submission" date="2015-01" db="EMBL/GenBank/DDBJ databases">
        <title>Evolutionary Origins and Diversification of the Mycorrhizal Mutualists.</title>
        <authorList>
            <consortium name="DOE Joint Genome Institute"/>
            <consortium name="Mycorrhizal Genomics Consortium"/>
            <person name="Kohler A."/>
            <person name="Kuo A."/>
            <person name="Nagy L.G."/>
            <person name="Floudas D."/>
            <person name="Copeland A."/>
            <person name="Barry K.W."/>
            <person name="Cichocki N."/>
            <person name="Veneault-Fourrey C."/>
            <person name="LaButti K."/>
            <person name="Lindquist E.A."/>
            <person name="Lipzen A."/>
            <person name="Lundell T."/>
            <person name="Morin E."/>
            <person name="Murat C."/>
            <person name="Riley R."/>
            <person name="Ohm R."/>
            <person name="Sun H."/>
            <person name="Tunlid A."/>
            <person name="Henrissat B."/>
            <person name="Grigoriev I.V."/>
            <person name="Hibbett D.S."/>
            <person name="Martin F."/>
        </authorList>
    </citation>
    <scope>NUCLEOTIDE SEQUENCE [LARGE SCALE GENOMIC DNA]</scope>
    <source>
        <strain evidence="3">MUT 4182</strain>
    </source>
</reference>
<dbReference type="EMBL" id="KN823168">
    <property type="protein sequence ID" value="KIO20610.1"/>
    <property type="molecule type" value="Genomic_DNA"/>
</dbReference>
<dbReference type="Proteomes" id="UP000054248">
    <property type="component" value="Unassembled WGS sequence"/>
</dbReference>
<gene>
    <name evidence="2" type="ORF">M407DRAFT_29765</name>
</gene>
<feature type="region of interest" description="Disordered" evidence="1">
    <location>
        <begin position="41"/>
        <end position="64"/>
    </location>
</feature>
<dbReference type="HOGENOM" id="CLU_897694_0_0_1"/>
<proteinExistence type="predicted"/>
<dbReference type="OrthoDB" id="10462940at2759"/>
<dbReference type="Gene3D" id="3.40.50.1460">
    <property type="match status" value="1"/>
</dbReference>
<dbReference type="AlphaFoldDB" id="A0A0C3PYY8"/>
<keyword evidence="3" id="KW-1185">Reference proteome</keyword>
<evidence type="ECO:0000313" key="2">
    <source>
        <dbReference type="EMBL" id="KIO20610.1"/>
    </source>
</evidence>
<evidence type="ECO:0000256" key="1">
    <source>
        <dbReference type="SAM" id="MobiDB-lite"/>
    </source>
</evidence>
<organism evidence="2 3">
    <name type="scientific">Tulasnella calospora MUT 4182</name>
    <dbReference type="NCBI Taxonomy" id="1051891"/>
    <lineage>
        <taxon>Eukaryota</taxon>
        <taxon>Fungi</taxon>
        <taxon>Dikarya</taxon>
        <taxon>Basidiomycota</taxon>
        <taxon>Agaricomycotina</taxon>
        <taxon>Agaricomycetes</taxon>
        <taxon>Cantharellales</taxon>
        <taxon>Tulasnellaceae</taxon>
        <taxon>Tulasnella</taxon>
    </lineage>
</organism>
<sequence length="310" mass="34429">MNGSTTFGNVTAQWSLQVLGQGDKITTSATIQAATAIQSKLPASPRDISDSPSLPLSQRPDASGNHIEKATRNLFTHIIIISLSYAGMTEPRSLQGTKNDFSLLLNHFKYFSQDNTIQFTLLNDFEHVSNDADSDATVPKADTSKAAIEAAIRRAMQHTTPESRALFHFGGDGSSKTGVIAGDGQRISGQELRSWLCSTPYSSVPVTAIFDRCKNKGLLELPYKYQAQSNDRVEIKKFSLKRNKLSNPMLEISATQRQSAFSNRFSGGYHGQLTWWFLRYLEKSAVIWFGDAPTKETDLRTLRSLAYKHR</sequence>